<sequence>MKQNRISNCFLKARSFKNRTNSQLPTEKEVLLPVVWEALQRNCTFEDFLQVGDAVVTAEERGVEEFDVERIAVEF</sequence>
<gene>
    <name evidence="1" type="ORF">AVEN_88000_1</name>
</gene>
<dbReference type="Proteomes" id="UP000499080">
    <property type="component" value="Unassembled WGS sequence"/>
</dbReference>
<proteinExistence type="predicted"/>
<dbReference type="EMBL" id="BGPR01001131">
    <property type="protein sequence ID" value="GBM46306.1"/>
    <property type="molecule type" value="Genomic_DNA"/>
</dbReference>
<keyword evidence="2" id="KW-1185">Reference proteome</keyword>
<organism evidence="1 2">
    <name type="scientific">Araneus ventricosus</name>
    <name type="common">Orbweaver spider</name>
    <name type="synonym">Epeira ventricosa</name>
    <dbReference type="NCBI Taxonomy" id="182803"/>
    <lineage>
        <taxon>Eukaryota</taxon>
        <taxon>Metazoa</taxon>
        <taxon>Ecdysozoa</taxon>
        <taxon>Arthropoda</taxon>
        <taxon>Chelicerata</taxon>
        <taxon>Arachnida</taxon>
        <taxon>Araneae</taxon>
        <taxon>Araneomorphae</taxon>
        <taxon>Entelegynae</taxon>
        <taxon>Araneoidea</taxon>
        <taxon>Araneidae</taxon>
        <taxon>Araneus</taxon>
    </lineage>
</organism>
<accession>A0A4Y2G0N1</accession>
<name>A0A4Y2G0N1_ARAVE</name>
<dbReference type="AlphaFoldDB" id="A0A4Y2G0N1"/>
<reference evidence="1 2" key="1">
    <citation type="journal article" date="2019" name="Sci. Rep.">
        <title>Orb-weaving spider Araneus ventricosus genome elucidates the spidroin gene catalogue.</title>
        <authorList>
            <person name="Kono N."/>
            <person name="Nakamura H."/>
            <person name="Ohtoshi R."/>
            <person name="Moran D.A.P."/>
            <person name="Shinohara A."/>
            <person name="Yoshida Y."/>
            <person name="Fujiwara M."/>
            <person name="Mori M."/>
            <person name="Tomita M."/>
            <person name="Arakawa K."/>
        </authorList>
    </citation>
    <scope>NUCLEOTIDE SEQUENCE [LARGE SCALE GENOMIC DNA]</scope>
</reference>
<evidence type="ECO:0000313" key="1">
    <source>
        <dbReference type="EMBL" id="GBM46306.1"/>
    </source>
</evidence>
<evidence type="ECO:0000313" key="2">
    <source>
        <dbReference type="Proteomes" id="UP000499080"/>
    </source>
</evidence>
<comment type="caution">
    <text evidence="1">The sequence shown here is derived from an EMBL/GenBank/DDBJ whole genome shotgun (WGS) entry which is preliminary data.</text>
</comment>
<protein>
    <submittedName>
        <fullName evidence="1">Uncharacterized protein</fullName>
    </submittedName>
</protein>